<gene>
    <name evidence="1" type="ORF">BXYJ_LOCUS10649</name>
</gene>
<name>A0A1I7S6J3_BURXY</name>
<accession>A0A1I7S6J3</accession>
<dbReference type="Proteomes" id="UP000582659">
    <property type="component" value="Unassembled WGS sequence"/>
</dbReference>
<dbReference type="EMBL" id="CAJFDI010000005">
    <property type="protein sequence ID" value="CAD5229761.1"/>
    <property type="molecule type" value="Genomic_DNA"/>
</dbReference>
<proteinExistence type="predicted"/>
<reference evidence="1" key="2">
    <citation type="submission" date="2020-09" db="EMBL/GenBank/DDBJ databases">
        <authorList>
            <person name="Kikuchi T."/>
        </authorList>
    </citation>
    <scope>NUCLEOTIDE SEQUENCE</scope>
    <source>
        <strain evidence="1">Ka4C1</strain>
    </source>
</reference>
<reference evidence="4" key="1">
    <citation type="submission" date="2016-11" db="UniProtKB">
        <authorList>
            <consortium name="WormBaseParasite"/>
        </authorList>
    </citation>
    <scope>IDENTIFICATION</scope>
</reference>
<dbReference type="EMBL" id="CAJFCV020000005">
    <property type="protein sequence ID" value="CAG9120494.1"/>
    <property type="molecule type" value="Genomic_DNA"/>
</dbReference>
<evidence type="ECO:0000313" key="2">
    <source>
        <dbReference type="Proteomes" id="UP000095284"/>
    </source>
</evidence>
<evidence type="ECO:0000313" key="1">
    <source>
        <dbReference type="EMBL" id="CAD5229761.1"/>
    </source>
</evidence>
<organism evidence="2 4">
    <name type="scientific">Bursaphelenchus xylophilus</name>
    <name type="common">Pinewood nematode worm</name>
    <name type="synonym">Aphelenchoides xylophilus</name>
    <dbReference type="NCBI Taxonomy" id="6326"/>
    <lineage>
        <taxon>Eukaryota</taxon>
        <taxon>Metazoa</taxon>
        <taxon>Ecdysozoa</taxon>
        <taxon>Nematoda</taxon>
        <taxon>Chromadorea</taxon>
        <taxon>Rhabditida</taxon>
        <taxon>Tylenchina</taxon>
        <taxon>Tylenchomorpha</taxon>
        <taxon>Aphelenchoidea</taxon>
        <taxon>Aphelenchoididae</taxon>
        <taxon>Bursaphelenchus</taxon>
    </lineage>
</organism>
<evidence type="ECO:0000313" key="4">
    <source>
        <dbReference type="WBParaSite" id="BXY_0863100.1"/>
    </source>
</evidence>
<protein>
    <submittedName>
        <fullName evidence="1">(pine wood nematode) hypothetical protein</fullName>
    </submittedName>
</protein>
<dbReference type="WBParaSite" id="BXY_0863100.1">
    <property type="protein sequence ID" value="BXY_0863100.1"/>
    <property type="gene ID" value="BXY_0863100"/>
</dbReference>
<keyword evidence="3" id="KW-1185">Reference proteome</keyword>
<sequence>MHRGNSPCFVDLCIPMHHLRRSTGKSLTKKLLKGGIKLSTKKFCEEEDDLIKRNWASYCEITGAYEVREGQTILGQAGLKGKKPVKDRLFYPTLCRGLLNRTCAQVLRRARRLFKVSESKPMRENQLNTEELAAQKFYHAMSKAFGHDAVEVAAMDKGERRSYKEKVRWNEISSQCGWSIERSRAFWKQVRSFSRLWRKENMTADPSLIVNAMPDSLMKRAFLSKPFLRKVYSSKELLQALTRFIEEKEVWLKRKFDISQIPKKFIKKNIEVFGFSKCRLMARKIQKWTRMCENANLFNDLKFSRASLYFKLKALKSHVKRQINEGELASNLVDDVYAYLIKKRWYQREPEVSD</sequence>
<dbReference type="Proteomes" id="UP000095284">
    <property type="component" value="Unplaced"/>
</dbReference>
<dbReference type="AlphaFoldDB" id="A0A1I7S6J3"/>
<evidence type="ECO:0000313" key="3">
    <source>
        <dbReference type="Proteomes" id="UP000659654"/>
    </source>
</evidence>
<dbReference type="Proteomes" id="UP000659654">
    <property type="component" value="Unassembled WGS sequence"/>
</dbReference>